<dbReference type="GO" id="GO:0003723">
    <property type="term" value="F:RNA binding"/>
    <property type="evidence" value="ECO:0007669"/>
    <property type="project" value="UniProtKB-UniRule"/>
</dbReference>
<dbReference type="GO" id="GO:0071013">
    <property type="term" value="C:catalytic step 2 spliceosome"/>
    <property type="evidence" value="ECO:0007669"/>
    <property type="project" value="TreeGrafter"/>
</dbReference>
<comment type="caution">
    <text evidence="5">The sequence shown here is derived from an EMBL/GenBank/DDBJ whole genome shotgun (WGS) entry which is preliminary data.</text>
</comment>
<gene>
    <name evidence="5" type="ORF">BCR42DRAFT_75165</name>
</gene>
<evidence type="ECO:0000256" key="3">
    <source>
        <dbReference type="SAM" id="MobiDB-lite"/>
    </source>
</evidence>
<dbReference type="OrthoDB" id="439808at2759"/>
<name>A0A1X2IA59_9FUNG</name>
<dbReference type="SMART" id="SM00360">
    <property type="entry name" value="RRM"/>
    <property type="match status" value="1"/>
</dbReference>
<dbReference type="Gene3D" id="3.30.70.330">
    <property type="match status" value="1"/>
</dbReference>
<keyword evidence="1 2" id="KW-0694">RNA-binding</keyword>
<sequence length="330" mass="38178">MLLNHLQDATTETMTNDPQTAPELTVIAIGRRLCRHHLNQQKHRQDITATVIDLQYLGPLKQQRQLQDITIIAILQLHCLHLKQQYQHHHRRHPQDIKIGISHAMERLDMIQWDIEMIIHQITTVIHHLITHLNSNNDTIIDMIALPTLTAIIVLVITNLRGITNHMKIGAIHDMSQDLDHQDVLLIGTEEERQKSTIIFTGNLPYDYCEQDVAAMFERYGKLLKITIPIDNLTTRNKGFAFVEFEHRHEAQEAFDNYQGFSVGGRRLKLDWDIGLNKKDNRRPPRSEDYRHTNNHAIRSSSSSSPPPRIGRETDTYIPSRSHVQAAEKM</sequence>
<evidence type="ECO:0000256" key="2">
    <source>
        <dbReference type="PROSITE-ProRule" id="PRU00176"/>
    </source>
</evidence>
<dbReference type="PANTHER" id="PTHR45880">
    <property type="entry name" value="RNA-BINDING MOTIF PROTEIN, X-LINKED 2"/>
    <property type="match status" value="1"/>
</dbReference>
<dbReference type="InterPro" id="IPR012677">
    <property type="entry name" value="Nucleotide-bd_a/b_plait_sf"/>
</dbReference>
<feature type="compositionally biased region" description="Basic and acidic residues" evidence="3">
    <location>
        <begin position="278"/>
        <end position="292"/>
    </location>
</feature>
<accession>A0A1X2IA59</accession>
<dbReference type="GO" id="GO:0071011">
    <property type="term" value="C:precatalytic spliceosome"/>
    <property type="evidence" value="ECO:0007669"/>
    <property type="project" value="TreeGrafter"/>
</dbReference>
<reference evidence="5 6" key="1">
    <citation type="submission" date="2016-07" db="EMBL/GenBank/DDBJ databases">
        <title>Pervasive Adenine N6-methylation of Active Genes in Fungi.</title>
        <authorList>
            <consortium name="DOE Joint Genome Institute"/>
            <person name="Mondo S.J."/>
            <person name="Dannebaum R.O."/>
            <person name="Kuo R.C."/>
            <person name="Labutti K."/>
            <person name="Haridas S."/>
            <person name="Kuo A."/>
            <person name="Salamov A."/>
            <person name="Ahrendt S.R."/>
            <person name="Lipzen A."/>
            <person name="Sullivan W."/>
            <person name="Andreopoulos W.B."/>
            <person name="Clum A."/>
            <person name="Lindquist E."/>
            <person name="Daum C."/>
            <person name="Ramamoorthy G.K."/>
            <person name="Gryganskyi A."/>
            <person name="Culley D."/>
            <person name="Magnuson J.K."/>
            <person name="James T.Y."/>
            <person name="O'Malley M.A."/>
            <person name="Stajich J.E."/>
            <person name="Spatafora J.W."/>
            <person name="Visel A."/>
            <person name="Grigoriev I.V."/>
        </authorList>
    </citation>
    <scope>NUCLEOTIDE SEQUENCE [LARGE SCALE GENOMIC DNA]</scope>
    <source>
        <strain evidence="5 6">NRRL 1336</strain>
    </source>
</reference>
<dbReference type="InterPro" id="IPR000504">
    <property type="entry name" value="RRM_dom"/>
</dbReference>
<evidence type="ECO:0000313" key="6">
    <source>
        <dbReference type="Proteomes" id="UP000193560"/>
    </source>
</evidence>
<evidence type="ECO:0000259" key="4">
    <source>
        <dbReference type="PROSITE" id="PS50102"/>
    </source>
</evidence>
<dbReference type="GO" id="GO:0005686">
    <property type="term" value="C:U2 snRNP"/>
    <property type="evidence" value="ECO:0007669"/>
    <property type="project" value="TreeGrafter"/>
</dbReference>
<feature type="region of interest" description="Disordered" evidence="3">
    <location>
        <begin position="278"/>
        <end position="330"/>
    </location>
</feature>
<proteinExistence type="predicted"/>
<evidence type="ECO:0000313" key="5">
    <source>
        <dbReference type="EMBL" id="ORZ12666.1"/>
    </source>
</evidence>
<dbReference type="SUPFAM" id="SSF54928">
    <property type="entry name" value="RNA-binding domain, RBD"/>
    <property type="match status" value="1"/>
</dbReference>
<evidence type="ECO:0000256" key="1">
    <source>
        <dbReference type="ARBA" id="ARBA00022884"/>
    </source>
</evidence>
<dbReference type="PANTHER" id="PTHR45880:SF1">
    <property type="entry name" value="RNA-BINDING MOTIF PROTEIN, X-LINKED 2"/>
    <property type="match status" value="1"/>
</dbReference>
<protein>
    <recommendedName>
        <fullName evidence="4">RRM domain-containing protein</fullName>
    </recommendedName>
</protein>
<keyword evidence="6" id="KW-1185">Reference proteome</keyword>
<dbReference type="InterPro" id="IPR051847">
    <property type="entry name" value="RNA_proc/Spliceosome_comp"/>
</dbReference>
<dbReference type="InterPro" id="IPR035979">
    <property type="entry name" value="RBD_domain_sf"/>
</dbReference>
<dbReference type="GO" id="GO:0000398">
    <property type="term" value="P:mRNA splicing, via spliceosome"/>
    <property type="evidence" value="ECO:0007669"/>
    <property type="project" value="TreeGrafter"/>
</dbReference>
<feature type="domain" description="RRM" evidence="4">
    <location>
        <begin position="197"/>
        <end position="275"/>
    </location>
</feature>
<dbReference type="EMBL" id="MCGE01000018">
    <property type="protein sequence ID" value="ORZ12666.1"/>
    <property type="molecule type" value="Genomic_DNA"/>
</dbReference>
<dbReference type="Pfam" id="PF00076">
    <property type="entry name" value="RRM_1"/>
    <property type="match status" value="1"/>
</dbReference>
<dbReference type="Proteomes" id="UP000193560">
    <property type="component" value="Unassembled WGS sequence"/>
</dbReference>
<dbReference type="PROSITE" id="PS50102">
    <property type="entry name" value="RRM"/>
    <property type="match status" value="1"/>
</dbReference>
<dbReference type="STRING" id="90262.A0A1X2IA59"/>
<dbReference type="CDD" id="cd00590">
    <property type="entry name" value="RRM_SF"/>
    <property type="match status" value="1"/>
</dbReference>
<organism evidence="5 6">
    <name type="scientific">Absidia repens</name>
    <dbReference type="NCBI Taxonomy" id="90262"/>
    <lineage>
        <taxon>Eukaryota</taxon>
        <taxon>Fungi</taxon>
        <taxon>Fungi incertae sedis</taxon>
        <taxon>Mucoromycota</taxon>
        <taxon>Mucoromycotina</taxon>
        <taxon>Mucoromycetes</taxon>
        <taxon>Mucorales</taxon>
        <taxon>Cunninghamellaceae</taxon>
        <taxon>Absidia</taxon>
    </lineage>
</organism>
<dbReference type="AlphaFoldDB" id="A0A1X2IA59"/>